<dbReference type="Pfam" id="PF00873">
    <property type="entry name" value="ACR_tran"/>
    <property type="match status" value="1"/>
</dbReference>
<accession>A0A6A7RVL9</accession>
<proteinExistence type="predicted"/>
<dbReference type="GO" id="GO:0042910">
    <property type="term" value="F:xenobiotic transmembrane transporter activity"/>
    <property type="evidence" value="ECO:0007669"/>
    <property type="project" value="TreeGrafter"/>
</dbReference>
<feature type="transmembrane region" description="Helical" evidence="1">
    <location>
        <begin position="47"/>
        <end position="66"/>
    </location>
</feature>
<evidence type="ECO:0000256" key="1">
    <source>
        <dbReference type="SAM" id="Phobius"/>
    </source>
</evidence>
<dbReference type="PANTHER" id="PTHR32063">
    <property type="match status" value="1"/>
</dbReference>
<dbReference type="Proteomes" id="UP000342300">
    <property type="component" value="Unassembled WGS sequence"/>
</dbReference>
<dbReference type="EMBL" id="PDHS01000343">
    <property type="protein sequence ID" value="MQM31604.1"/>
    <property type="molecule type" value="Genomic_DNA"/>
</dbReference>
<dbReference type="InterPro" id="IPR001036">
    <property type="entry name" value="Acrflvin-R"/>
</dbReference>
<evidence type="ECO:0000313" key="3">
    <source>
        <dbReference type="Proteomes" id="UP000342300"/>
    </source>
</evidence>
<feature type="non-terminal residue" evidence="2">
    <location>
        <position position="1"/>
    </location>
</feature>
<comment type="caution">
    <text evidence="2">The sequence shown here is derived from an EMBL/GenBank/DDBJ whole genome shotgun (WGS) entry which is preliminary data.</text>
</comment>
<evidence type="ECO:0000313" key="2">
    <source>
        <dbReference type="EMBL" id="MQM31604.1"/>
    </source>
</evidence>
<organism evidence="2 3">
    <name type="scientific">Candidatus Accumulibacter phosphatis</name>
    <dbReference type="NCBI Taxonomy" id="327160"/>
    <lineage>
        <taxon>Bacteria</taxon>
        <taxon>Pseudomonadati</taxon>
        <taxon>Pseudomonadota</taxon>
        <taxon>Betaproteobacteria</taxon>
        <taxon>Candidatus Accumulibacter</taxon>
    </lineage>
</organism>
<dbReference type="AlphaFoldDB" id="A0A6A7RVL9"/>
<keyword evidence="1" id="KW-1133">Transmembrane helix</keyword>
<name>A0A6A7RVL9_9PROT</name>
<feature type="transmembrane region" description="Helical" evidence="1">
    <location>
        <begin position="78"/>
        <end position="105"/>
    </location>
</feature>
<protein>
    <submittedName>
        <fullName evidence="2">CusA/CzcA family heavy metal efflux RND transporter</fullName>
    </submittedName>
</protein>
<keyword evidence="1" id="KW-0812">Transmembrane</keyword>
<sequence length="122" mass="13054">ALVGFITLTGIATRNGILKISHYINLCAFEGESFGQHMIVRGSLERLTPVLMTALVAAFALLPLLLSADAPGKEVLHPVAVVIFGGLISSTLLDSLLTPLMFWLWGKPALERLLAAHESASF</sequence>
<dbReference type="GO" id="GO:0005886">
    <property type="term" value="C:plasma membrane"/>
    <property type="evidence" value="ECO:0007669"/>
    <property type="project" value="TreeGrafter"/>
</dbReference>
<keyword evidence="1" id="KW-0472">Membrane</keyword>
<dbReference type="Gene3D" id="1.20.1640.10">
    <property type="entry name" value="Multidrug efflux transporter AcrB transmembrane domain"/>
    <property type="match status" value="1"/>
</dbReference>
<dbReference type="PANTHER" id="PTHR32063:SF4">
    <property type="entry name" value="SLR6043 PROTEIN"/>
    <property type="match status" value="1"/>
</dbReference>
<gene>
    <name evidence="2" type="ORF">CRU78_14205</name>
</gene>
<dbReference type="SUPFAM" id="SSF82866">
    <property type="entry name" value="Multidrug efflux transporter AcrB transmembrane domain"/>
    <property type="match status" value="1"/>
</dbReference>
<reference evidence="2 3" key="1">
    <citation type="submission" date="2017-09" db="EMBL/GenBank/DDBJ databases">
        <title>Metagenomic Analysis Reveals Denitrifying Candidatus Accumulibacter and Flanking Population as a Source of N2O.</title>
        <authorList>
            <person name="Gao H."/>
            <person name="Mao Y."/>
            <person name="Zhao X."/>
            <person name="Liu W.-T."/>
            <person name="Zhang T."/>
            <person name="Wells G."/>
        </authorList>
    </citation>
    <scope>NUCLEOTIDE SEQUENCE [LARGE SCALE GENOMIC DNA]</scope>
    <source>
        <strain evidence="2">CANDO_2_IC</strain>
    </source>
</reference>